<feature type="region of interest" description="Disordered" evidence="1">
    <location>
        <begin position="42"/>
        <end position="65"/>
    </location>
</feature>
<dbReference type="EMBL" id="QLII01000001">
    <property type="protein sequence ID" value="RAI77504.1"/>
    <property type="molecule type" value="Genomic_DNA"/>
</dbReference>
<keyword evidence="3" id="KW-1185">Reference proteome</keyword>
<name>A0A327NUH5_9BACT</name>
<sequence>MMKPDLITRFFQDTDETGRFAVTSSVTGVGYFVEPIGNGRGGDWGSYNPSTGNIEHKKGDGKNTGSVMLTESIITPENGFRNISHLGVGESPFGEISRRDTAYEAQGVRPC</sequence>
<comment type="caution">
    <text evidence="2">The sequence shown here is derived from an EMBL/GenBank/DDBJ whole genome shotgun (WGS) entry which is preliminary data.</text>
</comment>
<dbReference type="Proteomes" id="UP000249016">
    <property type="component" value="Unassembled WGS sequence"/>
</dbReference>
<dbReference type="AlphaFoldDB" id="A0A327NUH5"/>
<organism evidence="2 3">
    <name type="scientific">Spirosoma telluris</name>
    <dbReference type="NCBI Taxonomy" id="2183553"/>
    <lineage>
        <taxon>Bacteria</taxon>
        <taxon>Pseudomonadati</taxon>
        <taxon>Bacteroidota</taxon>
        <taxon>Cytophagia</taxon>
        <taxon>Cytophagales</taxon>
        <taxon>Cytophagaceae</taxon>
        <taxon>Spirosoma</taxon>
    </lineage>
</organism>
<reference evidence="2 3" key="1">
    <citation type="submission" date="2018-06" db="EMBL/GenBank/DDBJ databases">
        <title>Spirosoma sp. HMF3257 Genome sequencing and assembly.</title>
        <authorList>
            <person name="Kang H."/>
            <person name="Cha I."/>
            <person name="Kim H."/>
            <person name="Kang J."/>
            <person name="Joh K."/>
        </authorList>
    </citation>
    <scope>NUCLEOTIDE SEQUENCE [LARGE SCALE GENOMIC DNA]</scope>
    <source>
        <strain evidence="2 3">HMF3257</strain>
    </source>
</reference>
<evidence type="ECO:0000256" key="1">
    <source>
        <dbReference type="SAM" id="MobiDB-lite"/>
    </source>
</evidence>
<accession>A0A327NUH5</accession>
<protein>
    <submittedName>
        <fullName evidence="2">Uncharacterized protein</fullName>
    </submittedName>
</protein>
<evidence type="ECO:0000313" key="3">
    <source>
        <dbReference type="Proteomes" id="UP000249016"/>
    </source>
</evidence>
<proteinExistence type="predicted"/>
<evidence type="ECO:0000313" key="2">
    <source>
        <dbReference type="EMBL" id="RAI77504.1"/>
    </source>
</evidence>
<gene>
    <name evidence="2" type="ORF">HMF3257_31075</name>
</gene>